<proteinExistence type="predicted"/>
<sequence length="191" mass="21281">MPDRTRISTRTWAGILVTHGVYYENSCYPVVLGLEVGDPSVSRNRDQKIDGSIAFSPVPRPDISGLEHGSAQFSGTYEVYGYKRSYPLSTSSAAPQGRHMHSVKLITVYHAPSGHTALRSHISCHELADARTQSYTRTLRSRYLREYSYSSLATRQFVRPDLARQLASTHPDADTRSSPVQLVQGWLQTGP</sequence>
<reference evidence="1 2" key="1">
    <citation type="submission" date="2016-07" db="EMBL/GenBank/DDBJ databases">
        <title>Multiple horizontal gene transfer events from other fungi enriched the ability of initially mycotrophic Trichoderma (Ascomycota) to feed on dead plant biomass.</title>
        <authorList>
            <consortium name="DOE Joint Genome Institute"/>
            <person name="Aerts A."/>
            <person name="Atanasova L."/>
            <person name="Chenthamara K."/>
            <person name="Zhang J."/>
            <person name="Grujic M."/>
            <person name="Henrissat B."/>
            <person name="Kuo A."/>
            <person name="Salamov A."/>
            <person name="Lipzen A."/>
            <person name="Labutti K."/>
            <person name="Barry K."/>
            <person name="Miao Y."/>
            <person name="Rahimi M.J."/>
            <person name="Shen Q."/>
            <person name="Grigoriev I.V."/>
            <person name="Kubicek C.P."/>
            <person name="Druzhinina I.S."/>
        </authorList>
    </citation>
    <scope>NUCLEOTIDE SEQUENCE [LARGE SCALE GENOMIC DNA]</scope>
    <source>
        <strain evidence="1 2">CBS 226.95</strain>
    </source>
</reference>
<gene>
    <name evidence="1" type="ORF">M431DRAFT_477868</name>
</gene>
<accession>A0A2T4ANN1</accession>
<dbReference type="GeneID" id="36624188"/>
<evidence type="ECO:0000313" key="2">
    <source>
        <dbReference type="Proteomes" id="UP000241690"/>
    </source>
</evidence>
<dbReference type="EMBL" id="KZ679676">
    <property type="protein sequence ID" value="PTB58684.1"/>
    <property type="molecule type" value="Genomic_DNA"/>
</dbReference>
<dbReference type="RefSeq" id="XP_024778361.1">
    <property type="nucleotide sequence ID" value="XM_024915619.1"/>
</dbReference>
<evidence type="ECO:0000313" key="1">
    <source>
        <dbReference type="EMBL" id="PTB58684.1"/>
    </source>
</evidence>
<protein>
    <submittedName>
        <fullName evidence="1">Uncharacterized protein</fullName>
    </submittedName>
</protein>
<dbReference type="Proteomes" id="UP000241690">
    <property type="component" value="Unassembled WGS sequence"/>
</dbReference>
<name>A0A2T4ANN1_TRIHA</name>
<dbReference type="AlphaFoldDB" id="A0A2T4ANN1"/>
<keyword evidence="2" id="KW-1185">Reference proteome</keyword>
<organism evidence="1 2">
    <name type="scientific">Trichoderma harzianum CBS 226.95</name>
    <dbReference type="NCBI Taxonomy" id="983964"/>
    <lineage>
        <taxon>Eukaryota</taxon>
        <taxon>Fungi</taxon>
        <taxon>Dikarya</taxon>
        <taxon>Ascomycota</taxon>
        <taxon>Pezizomycotina</taxon>
        <taxon>Sordariomycetes</taxon>
        <taxon>Hypocreomycetidae</taxon>
        <taxon>Hypocreales</taxon>
        <taxon>Hypocreaceae</taxon>
        <taxon>Trichoderma</taxon>
    </lineage>
</organism>